<dbReference type="EMBL" id="AE001437">
    <property type="protein sequence ID" value="AAK81472.1"/>
    <property type="molecule type" value="Genomic_DNA"/>
</dbReference>
<dbReference type="Proteomes" id="UP000000814">
    <property type="component" value="Chromosome"/>
</dbReference>
<dbReference type="STRING" id="272562.CA_C3547"/>
<feature type="transmembrane region" description="Helical" evidence="1">
    <location>
        <begin position="94"/>
        <end position="114"/>
    </location>
</feature>
<evidence type="ECO:0000256" key="1">
    <source>
        <dbReference type="SAM" id="Phobius"/>
    </source>
</evidence>
<feature type="transmembrane region" description="Helical" evidence="1">
    <location>
        <begin position="35"/>
        <end position="54"/>
    </location>
</feature>
<dbReference type="KEGG" id="cac:CA_C3547"/>
<evidence type="ECO:0000313" key="3">
    <source>
        <dbReference type="Proteomes" id="UP000000814"/>
    </source>
</evidence>
<sequence>MIGIISSIISGICMSLQGVFNTRLSEKIGLWETNAWVQGTALLVTLVICFIYGNGNLKMIGTANKLYLTGGILGAIIIFTVMKGVSSLGPTCSISIILIAQLLSAAIIDFFGLFHTDRLTFDSTKIIGVVLMLAGIICFKIKG</sequence>
<dbReference type="PANTHER" id="PTHR34821:SF3">
    <property type="entry name" value="MEMBRANE PROTEIN"/>
    <property type="match status" value="1"/>
</dbReference>
<keyword evidence="1" id="KW-1133">Transmembrane helix</keyword>
<dbReference type="HOGENOM" id="CLU_068878_4_0_9"/>
<evidence type="ECO:0000313" key="2">
    <source>
        <dbReference type="EMBL" id="AAK81472.1"/>
    </source>
</evidence>
<reference evidence="2 3" key="1">
    <citation type="journal article" date="2001" name="J. Bacteriol.">
        <title>Genome sequence and comparative analysis of the solvent-producing bacterium Clostridium acetobutylicum.</title>
        <authorList>
            <person name="Nolling J."/>
            <person name="Breton G."/>
            <person name="Omelchenko M.V."/>
            <person name="Makarova K.S."/>
            <person name="Zeng Q."/>
            <person name="Gibson R."/>
            <person name="Lee H.M."/>
            <person name="Dubois J."/>
            <person name="Qiu D."/>
            <person name="Hitti J."/>
            <person name="Wolf Y.I."/>
            <person name="Tatusov R.L."/>
            <person name="Sabathe F."/>
            <person name="Doucette-Stamm L."/>
            <person name="Soucaille P."/>
            <person name="Daly M.J."/>
            <person name="Bennett G.N."/>
            <person name="Koonin E.V."/>
            <person name="Smith D.R."/>
        </authorList>
    </citation>
    <scope>NUCLEOTIDE SEQUENCE [LARGE SCALE GENOMIC DNA]</scope>
    <source>
        <strain evidence="3">ATCC 824 / DSM 792 / JCM 1419 / LMG 5710 / VKM B-1787</strain>
    </source>
</reference>
<dbReference type="eggNOG" id="COG3238">
    <property type="taxonomic scope" value="Bacteria"/>
</dbReference>
<feature type="transmembrane region" description="Helical" evidence="1">
    <location>
        <begin position="66"/>
        <end position="82"/>
    </location>
</feature>
<accession>Q97DD1</accession>
<dbReference type="AlphaFoldDB" id="Q97DD1"/>
<gene>
    <name evidence="2" type="ordered locus">CA_C3547</name>
</gene>
<dbReference type="GeneID" id="45000038"/>
<dbReference type="PANTHER" id="PTHR34821">
    <property type="entry name" value="INNER MEMBRANE PROTEIN YDCZ"/>
    <property type="match status" value="1"/>
</dbReference>
<protein>
    <submittedName>
        <fullName evidence="2">Uncharacterized conserved membrane protein</fullName>
    </submittedName>
</protein>
<dbReference type="InterPro" id="IPR006750">
    <property type="entry name" value="YdcZ"/>
</dbReference>
<name>Q97DD1_CLOAB</name>
<keyword evidence="1" id="KW-0812">Transmembrane</keyword>
<dbReference type="TCDB" id="2.A.7.21.8">
    <property type="family name" value="the drug/metabolite transporter (dmt) superfamily"/>
</dbReference>
<dbReference type="OrthoDB" id="9789346at2"/>
<dbReference type="GO" id="GO:0005886">
    <property type="term" value="C:plasma membrane"/>
    <property type="evidence" value="ECO:0007669"/>
    <property type="project" value="TreeGrafter"/>
</dbReference>
<dbReference type="Pfam" id="PF04657">
    <property type="entry name" value="DMT_YdcZ"/>
    <property type="match status" value="1"/>
</dbReference>
<organism evidence="2 3">
    <name type="scientific">Clostridium acetobutylicum (strain ATCC 824 / DSM 792 / JCM 1419 / IAM 19013 / LMG 5710 / NBRC 13948 / NRRL B-527 / VKM B-1787 / 2291 / W)</name>
    <dbReference type="NCBI Taxonomy" id="272562"/>
    <lineage>
        <taxon>Bacteria</taxon>
        <taxon>Bacillati</taxon>
        <taxon>Bacillota</taxon>
        <taxon>Clostridia</taxon>
        <taxon>Eubacteriales</taxon>
        <taxon>Clostridiaceae</taxon>
        <taxon>Clostridium</taxon>
    </lineage>
</organism>
<keyword evidence="1" id="KW-0472">Membrane</keyword>
<dbReference type="RefSeq" id="WP_010966812.1">
    <property type="nucleotide sequence ID" value="NC_003030.1"/>
</dbReference>
<keyword evidence="3" id="KW-1185">Reference proteome</keyword>
<proteinExistence type="predicted"/>
<dbReference type="PATRIC" id="fig|272562.8.peg.3736"/>
<dbReference type="PIR" id="E97335">
    <property type="entry name" value="E97335"/>
</dbReference>